<gene>
    <name evidence="2" type="ORF">FGO68_gene14599</name>
</gene>
<sequence>MDSSDRPHGGSLPCSEFGLDQSRHFPVSFAGTALDILPNRRGQSSEMRNSRKSNPHAIPQTGRGLPSDNVSDRICEMNMSCQNRPNRQNYEPSQKANEWPANHTIHFQPTDKQGC</sequence>
<reference evidence="2" key="1">
    <citation type="submission" date="2019-06" db="EMBL/GenBank/DDBJ databases">
        <authorList>
            <person name="Zheng W."/>
        </authorList>
    </citation>
    <scope>NUCLEOTIDE SEQUENCE</scope>
    <source>
        <strain evidence="2">QDHG01</strain>
    </source>
</reference>
<comment type="caution">
    <text evidence="2">The sequence shown here is derived from an EMBL/GenBank/DDBJ whole genome shotgun (WGS) entry which is preliminary data.</text>
</comment>
<proteinExistence type="predicted"/>
<dbReference type="EMBL" id="RRYP01016510">
    <property type="protein sequence ID" value="TNV75067.1"/>
    <property type="molecule type" value="Genomic_DNA"/>
</dbReference>
<evidence type="ECO:0000256" key="1">
    <source>
        <dbReference type="SAM" id="MobiDB-lite"/>
    </source>
</evidence>
<feature type="compositionally biased region" description="Polar residues" evidence="1">
    <location>
        <begin position="79"/>
        <end position="96"/>
    </location>
</feature>
<feature type="compositionally biased region" description="Polar residues" evidence="1">
    <location>
        <begin position="105"/>
        <end position="115"/>
    </location>
</feature>
<organism evidence="2 3">
    <name type="scientific">Halteria grandinella</name>
    <dbReference type="NCBI Taxonomy" id="5974"/>
    <lineage>
        <taxon>Eukaryota</taxon>
        <taxon>Sar</taxon>
        <taxon>Alveolata</taxon>
        <taxon>Ciliophora</taxon>
        <taxon>Intramacronucleata</taxon>
        <taxon>Spirotrichea</taxon>
        <taxon>Stichotrichia</taxon>
        <taxon>Sporadotrichida</taxon>
        <taxon>Halteriidae</taxon>
        <taxon>Halteria</taxon>
    </lineage>
</organism>
<accession>A0A8J8NGR3</accession>
<dbReference type="Proteomes" id="UP000785679">
    <property type="component" value="Unassembled WGS sequence"/>
</dbReference>
<keyword evidence="3" id="KW-1185">Reference proteome</keyword>
<feature type="region of interest" description="Disordered" evidence="1">
    <location>
        <begin position="31"/>
        <end position="115"/>
    </location>
</feature>
<dbReference type="AlphaFoldDB" id="A0A8J8NGR3"/>
<protein>
    <submittedName>
        <fullName evidence="2">Uncharacterized protein</fullName>
    </submittedName>
</protein>
<name>A0A8J8NGR3_HALGN</name>
<evidence type="ECO:0000313" key="2">
    <source>
        <dbReference type="EMBL" id="TNV75067.1"/>
    </source>
</evidence>
<evidence type="ECO:0000313" key="3">
    <source>
        <dbReference type="Proteomes" id="UP000785679"/>
    </source>
</evidence>